<keyword evidence="3" id="KW-1185">Reference proteome</keyword>
<organism evidence="2 3">
    <name type="scientific">Diatraea saccharalis</name>
    <name type="common">sugarcane borer</name>
    <dbReference type="NCBI Taxonomy" id="40085"/>
    <lineage>
        <taxon>Eukaryota</taxon>
        <taxon>Metazoa</taxon>
        <taxon>Ecdysozoa</taxon>
        <taxon>Arthropoda</taxon>
        <taxon>Hexapoda</taxon>
        <taxon>Insecta</taxon>
        <taxon>Pterygota</taxon>
        <taxon>Neoptera</taxon>
        <taxon>Endopterygota</taxon>
        <taxon>Lepidoptera</taxon>
        <taxon>Glossata</taxon>
        <taxon>Ditrysia</taxon>
        <taxon>Pyraloidea</taxon>
        <taxon>Crambidae</taxon>
        <taxon>Crambinae</taxon>
        <taxon>Diatraea</taxon>
    </lineage>
</organism>
<feature type="region of interest" description="Disordered" evidence="1">
    <location>
        <begin position="55"/>
        <end position="88"/>
    </location>
</feature>
<feature type="compositionally biased region" description="Polar residues" evidence="1">
    <location>
        <begin position="281"/>
        <end position="309"/>
    </location>
</feature>
<reference evidence="2" key="2">
    <citation type="submission" date="2022-10" db="EMBL/GenBank/DDBJ databases">
        <authorList>
            <consortium name="ENA_rothamsted_submissions"/>
            <consortium name="culmorum"/>
            <person name="King R."/>
        </authorList>
    </citation>
    <scope>NUCLEOTIDE SEQUENCE</scope>
</reference>
<feature type="region of interest" description="Disordered" evidence="1">
    <location>
        <begin position="420"/>
        <end position="466"/>
    </location>
</feature>
<dbReference type="Proteomes" id="UP001153714">
    <property type="component" value="Chromosome 7"/>
</dbReference>
<dbReference type="OrthoDB" id="6288785at2759"/>
<feature type="compositionally biased region" description="Basic and acidic residues" evidence="1">
    <location>
        <begin position="1389"/>
        <end position="1399"/>
    </location>
</feature>
<feature type="compositionally biased region" description="Polar residues" evidence="1">
    <location>
        <begin position="139"/>
        <end position="150"/>
    </location>
</feature>
<feature type="compositionally biased region" description="Low complexity" evidence="1">
    <location>
        <begin position="1333"/>
        <end position="1342"/>
    </location>
</feature>
<feature type="region of interest" description="Disordered" evidence="1">
    <location>
        <begin position="1227"/>
        <end position="1555"/>
    </location>
</feature>
<feature type="region of interest" description="Disordered" evidence="1">
    <location>
        <begin position="118"/>
        <end position="214"/>
    </location>
</feature>
<feature type="compositionally biased region" description="Basic residues" evidence="1">
    <location>
        <begin position="69"/>
        <end position="79"/>
    </location>
</feature>
<feature type="compositionally biased region" description="Polar residues" evidence="1">
    <location>
        <begin position="429"/>
        <end position="441"/>
    </location>
</feature>
<protein>
    <submittedName>
        <fullName evidence="2">Uncharacterized protein</fullName>
    </submittedName>
</protein>
<name>A0A9N9WK79_9NEOP</name>
<reference evidence="2" key="1">
    <citation type="submission" date="2021-12" db="EMBL/GenBank/DDBJ databases">
        <authorList>
            <person name="King R."/>
        </authorList>
    </citation>
    <scope>NUCLEOTIDE SEQUENCE</scope>
</reference>
<dbReference type="EMBL" id="OU893338">
    <property type="protein sequence ID" value="CAG9794932.1"/>
    <property type="molecule type" value="Genomic_DNA"/>
</dbReference>
<feature type="compositionally biased region" description="Low complexity" evidence="1">
    <location>
        <begin position="310"/>
        <end position="337"/>
    </location>
</feature>
<feature type="compositionally biased region" description="Basic and acidic residues" evidence="1">
    <location>
        <begin position="339"/>
        <end position="356"/>
    </location>
</feature>
<sequence length="1688" mass="187511">MVDFKIHLSHTVVRNVGSGDTLVNGHAVSVAALQHGDLITVGERSLRWEYTHLRPNTRPTQTQPAVYSRGRKPRGRRRVSAVAAATPRSPSIQLALELQHRASMPGIIHYEDINTATSRSAGGKQVAIVQPQRRDTTEQNEVNTSRNSTQSKRHRSGNPEELEPQESRKSTPRHSPKTATLQTPTKASMWIESRKTTPRKVTKSSVSVSSSVKKPTPLRLAVLRRAASLTKVQPPATLDQTKQVAIMLMTGHTPKSKMSNTQSRRTPSFLVKKPSPVATPRPNTRKTGSSSTNNAENSVSVLEISDNTTRPSSQSVRSSRNSQRSPLKSPLLPSPRKSAMKDPTAKKSTRKTESIKFDLSNLENHSQDLTNESQNSISDNDFTLHYDTSSVQSPSPRKSIHSRSSKILERSLGESIIESRSVRTTRSTMTPQTPPRQSSRGSVMLQKALETDNESSRYSRRTTKTLTDQSCDTTIASGFRTKTLSPRSPQNNLETYSIVDLVSIDSNESGRTASVYSSAGSSSSSTAAYQTPKNSSSRKTRSTIDPALVESSTPYVGKVGRKSSARSRSSPDQSSIRGNESHALGNDSTYTKRSKSLSTPENTLRHISMNSTRVSRASRKRSRLEDSDLLLISDNSYTEDVSPRSSKKSKSKSTLQESSTSKLSSPIVQRKSSRKSGDVTPGDVQNAGMSTPENRNSPEEVGTPVLSIQSLLDSSRTSLASQHSVKKTRASIYAKRKTIGAIPSNPKRRRIGSKSKSLNFSLRRGPLRLSKDSNIEDETLTDDKMVTPKSGVKLVQEAVKNKHSTAKKPQSKRSIIDDLNESDIVKQLFNSPVKRKLSQSMTEFSRKQLFEDEDISAVRRPTRNTIALTGRTPENSLLEHTDVYTPERFVSPIGSPSNSPQLTGIKRLFQKNSPNNDLTNVKGVKSLLRSPRTRKSVKNDLTDVYGVKKVFARSPRNRLSDVRVKEVFAAGPKNDLRRASGVKTLFRSQKRFVSPKNDITDVRGVKRLFQRNSPANDLRNVSGVKGTLQRNSPRNDLRDVRGVKRMYGEEKRRDDLNDVSGVEELFNESDISKDPERLFDRLLGKPPIKAVYSKSFIKKTPQSRKSRNAKSLHVPIDVITNNVEEWLEKEFQKCLHKDDDKKINRELQKLATDTVEGVTPIRNSRIRGSVVNSLERKSASETYSTHTLPIKKRSLVDKEVNSSLAQTLDVNIRSSLRVSNSLPLKKRVLHSTPLKGKKPSAPALQRMSPIPPPSDHDTSIRSDKQLKQLPTPPKSRNTTKSKTDTETKLTTLSPKQTRAAKTKENILRKTRATKDQQKDTTHDAKKARPSFVIPKKSPILSPKKTRTRRGKSEQIKEAVPNKARGNKLVKPEEVESLPVLSPKKLRGQKKSEVQDDNKVNPKKTRGRKTETEKVTDISTKSSPKKTRGRKTVAEIAIEIPPRRTRAKPQTLESSPISSGKPKTTQKSQKTTAIEIENVAGAKRRKLESPKANKSKPKPEPKIDAITTKRGRGRVLAVKQNSDIPSLDLKSEIEPRKTRKNLRTQESTQSEPTVRRARKELVNDVVVQVPNTRKRKITAEDVVPSKVARNKMESEKASVKKPVKAKSLDNEKQNNMRSKKTATVESAPTVVATEAAPKTNTRNRKVEASPVKELQKVRATRTRAAAAIEVADYLGFMQPSITATIADLL</sequence>
<feature type="compositionally biased region" description="Polar residues" evidence="1">
    <location>
        <begin position="177"/>
        <end position="186"/>
    </location>
</feature>
<evidence type="ECO:0000256" key="1">
    <source>
        <dbReference type="SAM" id="MobiDB-lite"/>
    </source>
</evidence>
<feature type="compositionally biased region" description="Low complexity" evidence="1">
    <location>
        <begin position="652"/>
        <end position="665"/>
    </location>
</feature>
<proteinExistence type="predicted"/>
<feature type="region of interest" description="Disordered" evidence="1">
    <location>
        <begin position="638"/>
        <end position="702"/>
    </location>
</feature>
<evidence type="ECO:0000313" key="3">
    <source>
        <dbReference type="Proteomes" id="UP001153714"/>
    </source>
</evidence>
<feature type="region of interest" description="Disordered" evidence="1">
    <location>
        <begin position="511"/>
        <end position="623"/>
    </location>
</feature>
<feature type="compositionally biased region" description="Basic and acidic residues" evidence="1">
    <location>
        <begin position="1486"/>
        <end position="1502"/>
    </location>
</feature>
<feature type="compositionally biased region" description="Polar residues" evidence="1">
    <location>
        <begin position="256"/>
        <end position="266"/>
    </location>
</feature>
<feature type="compositionally biased region" description="Low complexity" evidence="1">
    <location>
        <begin position="566"/>
        <end position="577"/>
    </location>
</feature>
<feature type="compositionally biased region" description="Polar residues" evidence="1">
    <location>
        <begin position="361"/>
        <end position="396"/>
    </location>
</feature>
<feature type="region of interest" description="Disordered" evidence="1">
    <location>
        <begin position="251"/>
        <end position="405"/>
    </location>
</feature>
<feature type="compositionally biased region" description="Low complexity" evidence="1">
    <location>
        <begin position="1457"/>
        <end position="1471"/>
    </location>
</feature>
<evidence type="ECO:0000313" key="2">
    <source>
        <dbReference type="EMBL" id="CAG9794932.1"/>
    </source>
</evidence>
<accession>A0A9N9WK79</accession>
<feature type="compositionally biased region" description="Low complexity" evidence="1">
    <location>
        <begin position="203"/>
        <end position="214"/>
    </location>
</feature>
<gene>
    <name evidence="2" type="ORF">DIATSA_LOCUS12267</name>
</gene>
<feature type="compositionally biased region" description="Basic and acidic residues" evidence="1">
    <location>
        <begin position="1301"/>
        <end position="1326"/>
    </location>
</feature>
<feature type="region of interest" description="Disordered" evidence="1">
    <location>
        <begin position="1588"/>
        <end position="1625"/>
    </location>
</feature>
<feature type="compositionally biased region" description="Polar residues" evidence="1">
    <location>
        <begin position="1614"/>
        <end position="1625"/>
    </location>
</feature>
<feature type="compositionally biased region" description="Low complexity" evidence="1">
    <location>
        <begin position="513"/>
        <end position="528"/>
    </location>
</feature>
<feature type="compositionally biased region" description="Basic and acidic residues" evidence="1">
    <location>
        <begin position="1254"/>
        <end position="1266"/>
    </location>
</feature>
<feature type="compositionally biased region" description="Polar residues" evidence="1">
    <location>
        <begin position="586"/>
        <end position="602"/>
    </location>
</feature>